<dbReference type="InterPro" id="IPR042983">
    <property type="entry name" value="PKDCC"/>
</dbReference>
<feature type="transmembrane region" description="Helical" evidence="2">
    <location>
        <begin position="12"/>
        <end position="32"/>
    </location>
</feature>
<gene>
    <name evidence="5" type="primary">LOC109472320</name>
</gene>
<dbReference type="InterPro" id="IPR000719">
    <property type="entry name" value="Prot_kinase_dom"/>
</dbReference>
<feature type="coiled-coil region" evidence="1">
    <location>
        <begin position="61"/>
        <end position="88"/>
    </location>
</feature>
<evidence type="ECO:0000313" key="5">
    <source>
        <dbReference type="RefSeq" id="XP_019627572.1"/>
    </source>
</evidence>
<dbReference type="InterPro" id="IPR022049">
    <property type="entry name" value="FAM69_kinase_dom"/>
</dbReference>
<keyword evidence="2" id="KW-1133">Transmembrane helix</keyword>
<dbReference type="PANTHER" id="PTHR46448">
    <property type="entry name" value="PROTEIN KINASE DOMAIN-CONTAINING PROTEIN"/>
    <property type="match status" value="1"/>
</dbReference>
<dbReference type="RefSeq" id="XP_019627572.1">
    <property type="nucleotide sequence ID" value="XM_019772013.1"/>
</dbReference>
<protein>
    <submittedName>
        <fullName evidence="5">Extracellular tyrosine-protein kinase PKDCC-like</fullName>
    </submittedName>
</protein>
<reference evidence="5" key="1">
    <citation type="submission" date="2025-08" db="UniProtKB">
        <authorList>
            <consortium name="RefSeq"/>
        </authorList>
    </citation>
    <scope>IDENTIFICATION</scope>
    <source>
        <tissue evidence="5">Gonad</tissue>
    </source>
</reference>
<organism evidence="4 5">
    <name type="scientific">Branchiostoma belcheri</name>
    <name type="common">Amphioxus</name>
    <dbReference type="NCBI Taxonomy" id="7741"/>
    <lineage>
        <taxon>Eukaryota</taxon>
        <taxon>Metazoa</taxon>
        <taxon>Chordata</taxon>
        <taxon>Cephalochordata</taxon>
        <taxon>Leptocardii</taxon>
        <taxon>Amphioxiformes</taxon>
        <taxon>Branchiostomatidae</taxon>
        <taxon>Branchiostoma</taxon>
    </lineage>
</organism>
<dbReference type="KEGG" id="bbel:109472320"/>
<name>A0A6P4Z920_BRABE</name>
<evidence type="ECO:0000259" key="3">
    <source>
        <dbReference type="PROSITE" id="PS50011"/>
    </source>
</evidence>
<keyword evidence="2" id="KW-0472">Membrane</keyword>
<dbReference type="GeneID" id="109472320"/>
<dbReference type="GO" id="GO:0004715">
    <property type="term" value="F:non-membrane spanning protein tyrosine kinase activity"/>
    <property type="evidence" value="ECO:0007669"/>
    <property type="project" value="InterPro"/>
</dbReference>
<accession>A0A6P4Z920</accession>
<dbReference type="Proteomes" id="UP000515135">
    <property type="component" value="Unplaced"/>
</dbReference>
<keyword evidence="4" id="KW-1185">Reference proteome</keyword>
<dbReference type="Pfam" id="PF12260">
    <property type="entry name" value="PIP49_C"/>
    <property type="match status" value="1"/>
</dbReference>
<keyword evidence="2" id="KW-0812">Transmembrane</keyword>
<dbReference type="GO" id="GO:0005576">
    <property type="term" value="C:extracellular region"/>
    <property type="evidence" value="ECO:0007669"/>
    <property type="project" value="TreeGrafter"/>
</dbReference>
<evidence type="ECO:0000256" key="1">
    <source>
        <dbReference type="SAM" id="Coils"/>
    </source>
</evidence>
<dbReference type="PROSITE" id="PS50011">
    <property type="entry name" value="PROTEIN_KINASE_DOM"/>
    <property type="match status" value="1"/>
</dbReference>
<dbReference type="GO" id="GO:0005524">
    <property type="term" value="F:ATP binding"/>
    <property type="evidence" value="ECO:0007669"/>
    <property type="project" value="InterPro"/>
</dbReference>
<dbReference type="Gene3D" id="1.10.510.10">
    <property type="entry name" value="Transferase(Phosphotransferase) domain 1"/>
    <property type="match status" value="1"/>
</dbReference>
<dbReference type="AlphaFoldDB" id="A0A6P4Z920"/>
<dbReference type="GO" id="GO:0001501">
    <property type="term" value="P:skeletal system development"/>
    <property type="evidence" value="ECO:0007669"/>
    <property type="project" value="TreeGrafter"/>
</dbReference>
<dbReference type="SUPFAM" id="SSF56112">
    <property type="entry name" value="Protein kinase-like (PK-like)"/>
    <property type="match status" value="1"/>
</dbReference>
<dbReference type="InterPro" id="IPR011009">
    <property type="entry name" value="Kinase-like_dom_sf"/>
</dbReference>
<proteinExistence type="predicted"/>
<feature type="domain" description="Protein kinase" evidence="3">
    <location>
        <begin position="151"/>
        <end position="433"/>
    </location>
</feature>
<evidence type="ECO:0000256" key="2">
    <source>
        <dbReference type="SAM" id="Phobius"/>
    </source>
</evidence>
<keyword evidence="1" id="KW-0175">Coiled coil</keyword>
<evidence type="ECO:0000313" key="4">
    <source>
        <dbReference type="Proteomes" id="UP000515135"/>
    </source>
</evidence>
<dbReference type="OrthoDB" id="4062651at2759"/>
<sequence length="509" mass="56266">MAACGRRIRLTRALTVLLTVVGTAIVVNLALLSPRHDHGGHLLLPDTDGDQALPAGITAHIRELQAELENKRREIAEYRESMDLLAAAARHKPAAAEPKFRRLMDAQRRDREKQLLLQVVNTDAPARTAHAGSALEQLHPRYIGCRELEHIKVTGPAGSGYTKVVQKGTYKYNGLDVAMKSVAMSGHDMRLCLDTGMDHRDCSALANYKIVKEVALLQALAHPNVIKLLGYCFHGGEDGSVTSITELGRPLDIINLLQASWEDRFRISLGLAQLLAHLNSSPIGPVILHDFKLQQFVLVNGEVKLADLDDADSYAPNCALDSDCALEFPGTSFQLSCDKQGKCSSWSDKSNLYNAYRYFFVYLLPFEVPEALKPLVDEVMNKTATLQWSSEETAAHMERILELYQSGAYLHREPAKPDMTRYRKVPQSDVPGVGDFDCLRSLSRGACAVSVFDAEEAADMCDGDAECRGFVLTDRKTWIGRPVAYFKNDVSSPVENPDTILYTKILAPT</sequence>
<dbReference type="PANTHER" id="PTHR46448:SF4">
    <property type="entry name" value="EXTRACELLULAR TYROSINE-PROTEIN KINASE PKDCC-LIKE"/>
    <property type="match status" value="1"/>
</dbReference>